<accession>A0A840SKR5</accession>
<keyword evidence="2" id="KW-1185">Reference proteome</keyword>
<dbReference type="RefSeq" id="WP_246399467.1">
    <property type="nucleotide sequence ID" value="NZ_JACHFM010000001.1"/>
</dbReference>
<proteinExistence type="predicted"/>
<dbReference type="Pfam" id="PF06299">
    <property type="entry name" value="DUF1045"/>
    <property type="match status" value="1"/>
</dbReference>
<dbReference type="Gene3D" id="3.90.1140.10">
    <property type="entry name" value="Cyclic phosphodiesterase"/>
    <property type="match status" value="1"/>
</dbReference>
<reference evidence="1 2" key="1">
    <citation type="submission" date="2020-08" db="EMBL/GenBank/DDBJ databases">
        <title>Genomic Encyclopedia of Type Strains, Phase IV (KMG-IV): sequencing the most valuable type-strain genomes for metagenomic binning, comparative biology and taxonomic classification.</title>
        <authorList>
            <person name="Goeker M."/>
        </authorList>
    </citation>
    <scope>NUCLEOTIDE SEQUENCE [LARGE SCALE GENOMIC DNA]</scope>
    <source>
        <strain evidence="1 2">DSM 101730</strain>
    </source>
</reference>
<dbReference type="InterPro" id="IPR009389">
    <property type="entry name" value="DUF1045"/>
</dbReference>
<organism evidence="1 2">
    <name type="scientific">Amaricoccus macauensis</name>
    <dbReference type="NCBI Taxonomy" id="57001"/>
    <lineage>
        <taxon>Bacteria</taxon>
        <taxon>Pseudomonadati</taxon>
        <taxon>Pseudomonadota</taxon>
        <taxon>Alphaproteobacteria</taxon>
        <taxon>Rhodobacterales</taxon>
        <taxon>Paracoccaceae</taxon>
        <taxon>Amaricoccus</taxon>
    </lineage>
</organism>
<evidence type="ECO:0000313" key="1">
    <source>
        <dbReference type="EMBL" id="MBB5220476.1"/>
    </source>
</evidence>
<dbReference type="EMBL" id="JACHFM010000001">
    <property type="protein sequence ID" value="MBB5220476.1"/>
    <property type="molecule type" value="Genomic_DNA"/>
</dbReference>
<evidence type="ECO:0000313" key="2">
    <source>
        <dbReference type="Proteomes" id="UP000549457"/>
    </source>
</evidence>
<protein>
    <recommendedName>
        <fullName evidence="3">Phosphonate metabolism protein</fullName>
    </recommendedName>
</protein>
<comment type="caution">
    <text evidence="1">The sequence shown here is derived from an EMBL/GenBank/DDBJ whole genome shotgun (WGS) entry which is preliminary data.</text>
</comment>
<sequence length="237" mass="25605">MASFNFTGVSGSRMGDWRRHAIYFAPPQGSELARFGAAWLGWDPAAGAVVARSPNALLPDAMVAEPARYGFHATLKAPFRLTGSATTDDLDAATARLARALAGCELRLRTAALGGFIALVPVEVPGELIALEAALVRGLDEFRAPLTEAEIARRRPDKLDAGARAHLARWGYPHVLDRFRFHMTLTGSLDAPETALRALTNATAPLIAAPMPVREVCRFSEAPDGRFHLVRRFPLQA</sequence>
<dbReference type="PIRSF" id="PIRSF033328">
    <property type="entry name" value="Phest_Mll4975"/>
    <property type="match status" value="1"/>
</dbReference>
<name>A0A840SKR5_9RHOB</name>
<dbReference type="AlphaFoldDB" id="A0A840SKR5"/>
<evidence type="ECO:0008006" key="3">
    <source>
        <dbReference type="Google" id="ProtNLM"/>
    </source>
</evidence>
<dbReference type="Proteomes" id="UP000549457">
    <property type="component" value="Unassembled WGS sequence"/>
</dbReference>
<gene>
    <name evidence="1" type="ORF">HNP73_000397</name>
</gene>